<dbReference type="PANTHER" id="PTHR19376:SF54">
    <property type="entry name" value="DNA-DIRECTED RNA POLYMERASE SUBUNIT BETA"/>
    <property type="match status" value="1"/>
</dbReference>
<dbReference type="GO" id="GO:0003677">
    <property type="term" value="F:DNA binding"/>
    <property type="evidence" value="ECO:0007669"/>
    <property type="project" value="InterPro"/>
</dbReference>
<evidence type="ECO:0000313" key="10">
    <source>
        <dbReference type="Proteomes" id="UP000177794"/>
    </source>
</evidence>
<dbReference type="Gene3D" id="1.10.150.390">
    <property type="match status" value="1"/>
</dbReference>
<dbReference type="InterPro" id="IPR007081">
    <property type="entry name" value="RNA_pol_Rpb1_5"/>
</dbReference>
<feature type="domain" description="RNA polymerase Rpb1" evidence="8">
    <location>
        <begin position="99"/>
        <end position="450"/>
    </location>
</feature>
<dbReference type="Proteomes" id="UP000177794">
    <property type="component" value="Unassembled WGS sequence"/>
</dbReference>
<evidence type="ECO:0000313" key="9">
    <source>
        <dbReference type="EMBL" id="OGM54735.1"/>
    </source>
</evidence>
<evidence type="ECO:0000256" key="1">
    <source>
        <dbReference type="ARBA" id="ARBA00012418"/>
    </source>
</evidence>
<dbReference type="AlphaFoldDB" id="A0A1F8AU17"/>
<dbReference type="GO" id="GO:0006351">
    <property type="term" value="P:DNA-templated transcription"/>
    <property type="evidence" value="ECO:0007669"/>
    <property type="project" value="InterPro"/>
</dbReference>
<dbReference type="InterPro" id="IPR045867">
    <property type="entry name" value="DNA-dir_RpoC_beta_prime"/>
</dbReference>
<dbReference type="SUPFAM" id="SSF64484">
    <property type="entry name" value="beta and beta-prime subunits of DNA dependent RNA-polymerase"/>
    <property type="match status" value="1"/>
</dbReference>
<dbReference type="Gene3D" id="2.40.50.100">
    <property type="match status" value="1"/>
</dbReference>
<gene>
    <name evidence="9" type="ORF">A3E15_00665</name>
</gene>
<evidence type="ECO:0000256" key="4">
    <source>
        <dbReference type="ARBA" id="ARBA00022695"/>
    </source>
</evidence>
<evidence type="ECO:0000256" key="3">
    <source>
        <dbReference type="ARBA" id="ARBA00022679"/>
    </source>
</evidence>
<dbReference type="STRING" id="1802511.A3E15_00665"/>
<evidence type="ECO:0000256" key="6">
    <source>
        <dbReference type="ARBA" id="ARBA00023163"/>
    </source>
</evidence>
<name>A0A1F8AU17_9BACT</name>
<evidence type="ECO:0000256" key="7">
    <source>
        <dbReference type="ARBA" id="ARBA00048552"/>
    </source>
</evidence>
<protein>
    <recommendedName>
        <fullName evidence="1">DNA-directed RNA polymerase</fullName>
        <ecNumber evidence="1">2.7.7.6</ecNumber>
    </recommendedName>
</protein>
<dbReference type="GO" id="GO:0046872">
    <property type="term" value="F:metal ion binding"/>
    <property type="evidence" value="ECO:0007669"/>
    <property type="project" value="UniProtKB-KW"/>
</dbReference>
<organism evidence="9 10">
    <name type="scientific">Candidatus Woesebacteria bacterium RIFCSPHIGHO2_12_FULL_42_9</name>
    <dbReference type="NCBI Taxonomy" id="1802511"/>
    <lineage>
        <taxon>Bacteria</taxon>
        <taxon>Candidatus Woeseibacteriota</taxon>
    </lineage>
</organism>
<evidence type="ECO:0000256" key="5">
    <source>
        <dbReference type="ARBA" id="ARBA00022723"/>
    </source>
</evidence>
<keyword evidence="4" id="KW-0548">Nucleotidyltransferase</keyword>
<sequence length="532" mass="58099">MKEAEGRVAEIEKNFTNGLITVEERKRLSTEVWIEATEELADKTWEAMDDDNPIKVVIEAKAGRVSRDQLKQLAAIRGLIVDPLGKIVELPVKSNFREGLSVFEYVTSSRGSRKGLTDTALKTADAGYLTRRLVDVAHDMIIRIDDCGTSEGFAIKKSIRPSVFSSRIIGRVGLDDITTPRGKVIVPKGEVISEEKASEIEAAGITEVIVRSPLTCTSRYGLCSKCYGLDLSNKKYVELGTPVGVIAAQSIGEPGTQLTLKTKHSGGIVGLDVTQGLPRVEELFEARTPKALSPLSEIPGKVRVAETEEGWKVTVTNTEMKPIEERNYLIPKTVKLAVSDKQLIDAGTQLAAGALDIKEILSIRGLRESQEYLVHEIQKVYESQGIPINDKHFEVIVRKMSDEVRIVTPGDTHLLPGEIVEKATFEEENEKVLAAGGEPASAQQVVLGITRRALYTESWLSAASFEQTTDVLTESALLGREDRLLGLKENVIIGRLIPVTPERAALIMSGQEVVVKEEVAKSEGLPLKAGSL</sequence>
<dbReference type="GO" id="GO:0000428">
    <property type="term" value="C:DNA-directed RNA polymerase complex"/>
    <property type="evidence" value="ECO:0007669"/>
    <property type="project" value="UniProtKB-KW"/>
</dbReference>
<keyword evidence="6" id="KW-0804">Transcription</keyword>
<dbReference type="EMBL" id="MGGX01000032">
    <property type="protein sequence ID" value="OGM54735.1"/>
    <property type="molecule type" value="Genomic_DNA"/>
</dbReference>
<dbReference type="Gene3D" id="1.10.1790.20">
    <property type="match status" value="1"/>
</dbReference>
<keyword evidence="3" id="KW-0808">Transferase</keyword>
<dbReference type="PANTHER" id="PTHR19376">
    <property type="entry name" value="DNA-DIRECTED RNA POLYMERASE"/>
    <property type="match status" value="1"/>
</dbReference>
<comment type="caution">
    <text evidence="9">The sequence shown here is derived from an EMBL/GenBank/DDBJ whole genome shotgun (WGS) entry which is preliminary data.</text>
</comment>
<dbReference type="GO" id="GO:0003899">
    <property type="term" value="F:DNA-directed RNA polymerase activity"/>
    <property type="evidence" value="ECO:0007669"/>
    <property type="project" value="UniProtKB-EC"/>
</dbReference>
<keyword evidence="2" id="KW-0240">DNA-directed RNA polymerase</keyword>
<dbReference type="Pfam" id="PF04998">
    <property type="entry name" value="RNA_pol_Rpb1_5"/>
    <property type="match status" value="1"/>
</dbReference>
<dbReference type="EC" id="2.7.7.6" evidence="1"/>
<accession>A0A1F8AU17</accession>
<evidence type="ECO:0000259" key="8">
    <source>
        <dbReference type="Pfam" id="PF04998"/>
    </source>
</evidence>
<dbReference type="CDD" id="cd02655">
    <property type="entry name" value="RNAP_beta'_C"/>
    <property type="match status" value="1"/>
</dbReference>
<reference evidence="9 10" key="1">
    <citation type="journal article" date="2016" name="Nat. Commun.">
        <title>Thousands of microbial genomes shed light on interconnected biogeochemical processes in an aquifer system.</title>
        <authorList>
            <person name="Anantharaman K."/>
            <person name="Brown C.T."/>
            <person name="Hug L.A."/>
            <person name="Sharon I."/>
            <person name="Castelle C.J."/>
            <person name="Probst A.J."/>
            <person name="Thomas B.C."/>
            <person name="Singh A."/>
            <person name="Wilkins M.J."/>
            <person name="Karaoz U."/>
            <person name="Brodie E.L."/>
            <person name="Williams K.H."/>
            <person name="Hubbard S.S."/>
            <person name="Banfield J.F."/>
        </authorList>
    </citation>
    <scope>NUCLEOTIDE SEQUENCE [LARGE SCALE GENOMIC DNA]</scope>
</reference>
<comment type="catalytic activity">
    <reaction evidence="7">
        <text>RNA(n) + a ribonucleoside 5'-triphosphate = RNA(n+1) + diphosphate</text>
        <dbReference type="Rhea" id="RHEA:21248"/>
        <dbReference type="Rhea" id="RHEA-COMP:14527"/>
        <dbReference type="Rhea" id="RHEA-COMP:17342"/>
        <dbReference type="ChEBI" id="CHEBI:33019"/>
        <dbReference type="ChEBI" id="CHEBI:61557"/>
        <dbReference type="ChEBI" id="CHEBI:140395"/>
        <dbReference type="EC" id="2.7.7.6"/>
    </reaction>
</comment>
<dbReference type="InterPro" id="IPR038120">
    <property type="entry name" value="Rpb1_funnel_sf"/>
</dbReference>
<proteinExistence type="predicted"/>
<evidence type="ECO:0000256" key="2">
    <source>
        <dbReference type="ARBA" id="ARBA00022478"/>
    </source>
</evidence>
<keyword evidence="5" id="KW-0479">Metal-binding</keyword>
<dbReference type="Gene3D" id="1.10.132.30">
    <property type="match status" value="1"/>
</dbReference>